<reference evidence="2 3" key="1">
    <citation type="journal article" date="2023" name="Commun. Biol.">
        <title>Reorganization of the ancestral sex-determining regions during the evolution of trioecy in Pleodorina starrii.</title>
        <authorList>
            <person name="Takahashi K."/>
            <person name="Suzuki S."/>
            <person name="Kawai-Toyooka H."/>
            <person name="Yamamoto K."/>
            <person name="Hamaji T."/>
            <person name="Ootsuki R."/>
            <person name="Yamaguchi H."/>
            <person name="Kawachi M."/>
            <person name="Higashiyama T."/>
            <person name="Nozaki H."/>
        </authorList>
    </citation>
    <scope>NUCLEOTIDE SEQUENCE [LARGE SCALE GENOMIC DNA]</scope>
    <source>
        <strain evidence="2 3">NIES-4479</strain>
    </source>
</reference>
<evidence type="ECO:0000313" key="2">
    <source>
        <dbReference type="EMBL" id="GLC51051.1"/>
    </source>
</evidence>
<protein>
    <submittedName>
        <fullName evidence="2">Uncharacterized protein</fullName>
    </submittedName>
</protein>
<name>A0A9W6BGH5_9CHLO</name>
<comment type="caution">
    <text evidence="2">The sequence shown here is derived from an EMBL/GenBank/DDBJ whole genome shotgun (WGS) entry which is preliminary data.</text>
</comment>
<gene>
    <name evidence="2" type="primary">PLEST009847</name>
    <name evidence="2" type="ORF">PLESTB_000460700</name>
</gene>
<dbReference type="EMBL" id="BRXU01000004">
    <property type="protein sequence ID" value="GLC51051.1"/>
    <property type="molecule type" value="Genomic_DNA"/>
</dbReference>
<sequence>MACLLNRASTVKVAAQLTTPAPAPVVSVSRRSVLGAVMVPLAASLLSVSAAEAAANKNLSRTELLQQQRTERKEAMKAKNAKVRTGEVKPSF</sequence>
<proteinExistence type="predicted"/>
<evidence type="ECO:0000256" key="1">
    <source>
        <dbReference type="SAM" id="MobiDB-lite"/>
    </source>
</evidence>
<dbReference type="OrthoDB" id="545855at2759"/>
<dbReference type="Proteomes" id="UP001165080">
    <property type="component" value="Unassembled WGS sequence"/>
</dbReference>
<accession>A0A9W6BGH5</accession>
<feature type="region of interest" description="Disordered" evidence="1">
    <location>
        <begin position="70"/>
        <end position="92"/>
    </location>
</feature>
<keyword evidence="3" id="KW-1185">Reference proteome</keyword>
<organism evidence="2 3">
    <name type="scientific">Pleodorina starrii</name>
    <dbReference type="NCBI Taxonomy" id="330485"/>
    <lineage>
        <taxon>Eukaryota</taxon>
        <taxon>Viridiplantae</taxon>
        <taxon>Chlorophyta</taxon>
        <taxon>core chlorophytes</taxon>
        <taxon>Chlorophyceae</taxon>
        <taxon>CS clade</taxon>
        <taxon>Chlamydomonadales</taxon>
        <taxon>Volvocaceae</taxon>
        <taxon>Pleodorina</taxon>
    </lineage>
</organism>
<evidence type="ECO:0000313" key="3">
    <source>
        <dbReference type="Proteomes" id="UP001165080"/>
    </source>
</evidence>
<dbReference type="AlphaFoldDB" id="A0A9W6BGH5"/>